<organism evidence="7">
    <name type="scientific">Rattus norvegicus</name>
    <name type="common">Rat</name>
    <dbReference type="NCBI Taxonomy" id="10116"/>
    <lineage>
        <taxon>Eukaryota</taxon>
        <taxon>Metazoa</taxon>
        <taxon>Chordata</taxon>
        <taxon>Craniata</taxon>
        <taxon>Vertebrata</taxon>
        <taxon>Euteleostomi</taxon>
        <taxon>Mammalia</taxon>
        <taxon>Eutheria</taxon>
        <taxon>Euarchontoglires</taxon>
        <taxon>Glires</taxon>
        <taxon>Rodentia</taxon>
        <taxon>Myomorpha</taxon>
        <taxon>Muroidea</taxon>
        <taxon>Muridae</taxon>
        <taxon>Murinae</taxon>
        <taxon>Rattus</taxon>
    </lineage>
</organism>
<dbReference type="PANTHER" id="PTHR19447">
    <property type="entry name" value="OOCYTE-EXPRESSED PROTEIN HOMOLOG-RELATED"/>
    <property type="match status" value="1"/>
</dbReference>
<dbReference type="Proteomes" id="UP000234681">
    <property type="component" value="Chromosome 8"/>
</dbReference>
<protein>
    <submittedName>
        <fullName evidence="7">RCG25286</fullName>
    </submittedName>
</protein>
<proteinExistence type="inferred from homology"/>
<evidence type="ECO:0000256" key="2">
    <source>
        <dbReference type="ARBA" id="ARBA00004496"/>
    </source>
</evidence>
<accession>A6I1J3</accession>
<dbReference type="AGR" id="RGD:1311103"/>
<keyword evidence="5" id="KW-0539">Nucleus</keyword>
<comment type="similarity">
    <text evidence="3">Belongs to the KHDC1 family.</text>
</comment>
<reference evidence="7" key="2">
    <citation type="submission" date="2005-09" db="EMBL/GenBank/DDBJ databases">
        <authorList>
            <person name="Mural R.J."/>
            <person name="Li P.W."/>
            <person name="Adams M.D."/>
            <person name="Amanatides P.G."/>
            <person name="Baden-Tillson H."/>
            <person name="Barnstead M."/>
            <person name="Chin S.H."/>
            <person name="Dew I."/>
            <person name="Evans C.A."/>
            <person name="Ferriera S."/>
            <person name="Flanigan M."/>
            <person name="Fosler C."/>
            <person name="Glodek A."/>
            <person name="Gu Z."/>
            <person name="Holt R.A."/>
            <person name="Jennings D."/>
            <person name="Kraft C.L."/>
            <person name="Lu F."/>
            <person name="Nguyen T."/>
            <person name="Nusskern D.R."/>
            <person name="Pfannkoch C.M."/>
            <person name="Sitter C."/>
            <person name="Sutton G.G."/>
            <person name="Venter J.C."/>
            <person name="Wang Z."/>
            <person name="Woodage T."/>
            <person name="Zheng X.H."/>
            <person name="Zhong F."/>
        </authorList>
    </citation>
    <scope>NUCLEOTIDE SEQUENCE</scope>
    <source>
        <strain evidence="7">BN</strain>
    </source>
</reference>
<keyword evidence="4" id="KW-0963">Cytoplasm</keyword>
<dbReference type="GO" id="GO:0003723">
    <property type="term" value="F:RNA binding"/>
    <property type="evidence" value="ECO:0007669"/>
    <property type="project" value="InterPro"/>
</dbReference>
<dbReference type="PANTHER" id="PTHR19447:SF14">
    <property type="entry name" value="OOCYTE-EXPRESSED PROTEIN HOMOLOG"/>
    <property type="match status" value="1"/>
</dbReference>
<feature type="domain" description="KH-like RNA-binding" evidence="6">
    <location>
        <begin position="40"/>
        <end position="123"/>
    </location>
</feature>
<dbReference type="InterPro" id="IPR051778">
    <property type="entry name" value="KHDC1"/>
</dbReference>
<dbReference type="InterPro" id="IPR031952">
    <property type="entry name" value="MOEP19_KH-like"/>
</dbReference>
<evidence type="ECO:0000256" key="5">
    <source>
        <dbReference type="ARBA" id="ARBA00023242"/>
    </source>
</evidence>
<sequence length="157" mass="17797">MGPHKADAHAKPEKPTQDLSLINSQKLLSVPPVSLRLRVLPWWFPVQELSNPMVFYLESWVAERIIGSDQDEISEIEWMSQALLSVNLANSGKLAEITIYGRPSAQIRMKNILLNMVAWYKEDEVQRAVKLKQVEEFLKQHASSIITQASKGKLDSS</sequence>
<dbReference type="Pfam" id="PF16005">
    <property type="entry name" value="MOEP19"/>
    <property type="match status" value="1"/>
</dbReference>
<dbReference type="InterPro" id="IPR036612">
    <property type="entry name" value="KH_dom_type_1_sf"/>
</dbReference>
<evidence type="ECO:0000256" key="3">
    <source>
        <dbReference type="ARBA" id="ARBA00009081"/>
    </source>
</evidence>
<evidence type="ECO:0000256" key="4">
    <source>
        <dbReference type="ARBA" id="ARBA00022490"/>
    </source>
</evidence>
<dbReference type="AlphaFoldDB" id="A6I1J3"/>
<comment type="subcellular location">
    <subcellularLocation>
        <location evidence="2">Cytoplasm</location>
    </subcellularLocation>
    <subcellularLocation>
        <location evidence="1">Nucleus</location>
    </subcellularLocation>
</comment>
<name>A6I1J3_RAT</name>
<dbReference type="GO" id="GO:0005634">
    <property type="term" value="C:nucleus"/>
    <property type="evidence" value="ECO:0007669"/>
    <property type="project" value="UniProtKB-SubCell"/>
</dbReference>
<evidence type="ECO:0000259" key="6">
    <source>
        <dbReference type="Pfam" id="PF16005"/>
    </source>
</evidence>
<dbReference type="RGD" id="1311103">
    <property type="gene designation" value="Ooep"/>
</dbReference>
<dbReference type="OMA" id="RVRPWWF"/>
<evidence type="ECO:0000313" key="8">
    <source>
        <dbReference type="RGD" id="1311103"/>
    </source>
</evidence>
<gene>
    <name evidence="8" type="primary">Ooep</name>
    <name evidence="7" type="ORF">rCG_25286</name>
</gene>
<reference evidence="7" key="1">
    <citation type="journal article" date="2005" name="Genome Res.">
        <title>Gene and alternative splicing annotation with AIR.</title>
        <authorList>
            <person name="Florea L."/>
            <person name="Di Francesco V."/>
            <person name="Miller J."/>
            <person name="Turner R."/>
            <person name="Yao A."/>
            <person name="Harris M."/>
            <person name="Walenz B."/>
            <person name="Mobarry C."/>
            <person name="Merkulov G.V."/>
            <person name="Charlab R."/>
            <person name="Dew I."/>
            <person name="Deng Z."/>
            <person name="Istrail S."/>
            <person name="Li P."/>
            <person name="Sutton G."/>
        </authorList>
    </citation>
    <scope>NUCLEOTIDE SEQUENCE</scope>
    <source>
        <strain evidence="7">BN</strain>
    </source>
</reference>
<evidence type="ECO:0000256" key="1">
    <source>
        <dbReference type="ARBA" id="ARBA00004123"/>
    </source>
</evidence>
<dbReference type="CDD" id="cd12795">
    <property type="entry name" value="FILIA_N_like"/>
    <property type="match status" value="1"/>
</dbReference>
<dbReference type="SMR" id="A6I1J3"/>
<dbReference type="EMBL" id="CH473954">
    <property type="protein sequence ID" value="EDL77734.1"/>
    <property type="molecule type" value="Genomic_DNA"/>
</dbReference>
<evidence type="ECO:0000313" key="7">
    <source>
        <dbReference type="EMBL" id="EDL77734.1"/>
    </source>
</evidence>
<dbReference type="Gene3D" id="3.30.1370.10">
    <property type="entry name" value="K Homology domain, type 1"/>
    <property type="match status" value="1"/>
</dbReference>
<dbReference type="GO" id="GO:0005737">
    <property type="term" value="C:cytoplasm"/>
    <property type="evidence" value="ECO:0007669"/>
    <property type="project" value="UniProtKB-SubCell"/>
</dbReference>